<dbReference type="PANTHER" id="PTHR37422:SF13">
    <property type="entry name" value="LIPOPOLYSACCHARIDE BIOSYNTHESIS PROTEIN PA4999-RELATED"/>
    <property type="match status" value="1"/>
</dbReference>
<organism evidence="7 8">
    <name type="scientific">Candidatus Desulfatibia vada</name>
    <dbReference type="NCBI Taxonomy" id="2841696"/>
    <lineage>
        <taxon>Bacteria</taxon>
        <taxon>Pseudomonadati</taxon>
        <taxon>Thermodesulfobacteriota</taxon>
        <taxon>Desulfobacteria</taxon>
        <taxon>Desulfobacterales</taxon>
        <taxon>Desulfobacterales incertae sedis</taxon>
        <taxon>Candidatus Desulfatibia</taxon>
    </lineage>
</organism>
<feature type="transmembrane region" description="Helical" evidence="5">
    <location>
        <begin position="68"/>
        <end position="86"/>
    </location>
</feature>
<evidence type="ECO:0000256" key="2">
    <source>
        <dbReference type="ARBA" id="ARBA00022692"/>
    </source>
</evidence>
<name>A0A8J6TT97_9BACT</name>
<dbReference type="EMBL" id="JACNIG010000274">
    <property type="protein sequence ID" value="MBC8433160.1"/>
    <property type="molecule type" value="Genomic_DNA"/>
</dbReference>
<evidence type="ECO:0000256" key="3">
    <source>
        <dbReference type="ARBA" id="ARBA00022989"/>
    </source>
</evidence>
<accession>A0A8J6TT97</accession>
<feature type="transmembrane region" description="Helical" evidence="5">
    <location>
        <begin position="140"/>
        <end position="158"/>
    </location>
</feature>
<feature type="transmembrane region" description="Helical" evidence="5">
    <location>
        <begin position="114"/>
        <end position="131"/>
    </location>
</feature>
<comment type="caution">
    <text evidence="7">The sequence shown here is derived from an EMBL/GenBank/DDBJ whole genome shotgun (WGS) entry which is preliminary data.</text>
</comment>
<feature type="domain" description="O-antigen ligase-related" evidence="6">
    <location>
        <begin position="98"/>
        <end position="218"/>
    </location>
</feature>
<evidence type="ECO:0000259" key="6">
    <source>
        <dbReference type="Pfam" id="PF04932"/>
    </source>
</evidence>
<dbReference type="PANTHER" id="PTHR37422">
    <property type="entry name" value="TEICHURONIC ACID BIOSYNTHESIS PROTEIN TUAE"/>
    <property type="match status" value="1"/>
</dbReference>
<feature type="transmembrane region" description="Helical" evidence="5">
    <location>
        <begin position="251"/>
        <end position="269"/>
    </location>
</feature>
<feature type="transmembrane region" description="Helical" evidence="5">
    <location>
        <begin position="6"/>
        <end position="24"/>
    </location>
</feature>
<dbReference type="InterPro" id="IPR007016">
    <property type="entry name" value="O-antigen_ligase-rel_domated"/>
</dbReference>
<dbReference type="Proteomes" id="UP000605201">
    <property type="component" value="Unassembled WGS sequence"/>
</dbReference>
<dbReference type="AlphaFoldDB" id="A0A8J6TT97"/>
<evidence type="ECO:0000313" key="8">
    <source>
        <dbReference type="Proteomes" id="UP000605201"/>
    </source>
</evidence>
<comment type="subcellular location">
    <subcellularLocation>
        <location evidence="1">Membrane</location>
        <topology evidence="1">Multi-pass membrane protein</topology>
    </subcellularLocation>
</comment>
<evidence type="ECO:0000256" key="4">
    <source>
        <dbReference type="ARBA" id="ARBA00023136"/>
    </source>
</evidence>
<protein>
    <recommendedName>
        <fullName evidence="6">O-antigen ligase-related domain-containing protein</fullName>
    </recommendedName>
</protein>
<evidence type="ECO:0000313" key="7">
    <source>
        <dbReference type="EMBL" id="MBC8433160.1"/>
    </source>
</evidence>
<evidence type="ECO:0000256" key="1">
    <source>
        <dbReference type="ARBA" id="ARBA00004141"/>
    </source>
</evidence>
<gene>
    <name evidence="7" type="ORF">H8D96_14725</name>
</gene>
<dbReference type="GO" id="GO:0016020">
    <property type="term" value="C:membrane"/>
    <property type="evidence" value="ECO:0007669"/>
    <property type="project" value="UniProtKB-SubCell"/>
</dbReference>
<feature type="transmembrane region" description="Helical" evidence="5">
    <location>
        <begin position="36"/>
        <end position="56"/>
    </location>
</feature>
<feature type="transmembrane region" description="Helical" evidence="5">
    <location>
        <begin position="281"/>
        <end position="301"/>
    </location>
</feature>
<keyword evidence="2 5" id="KW-0812">Transmembrane</keyword>
<keyword evidence="4 5" id="KW-0472">Membrane</keyword>
<keyword evidence="3 5" id="KW-1133">Transmembrane helix</keyword>
<evidence type="ECO:0000256" key="5">
    <source>
        <dbReference type="SAM" id="Phobius"/>
    </source>
</evidence>
<dbReference type="InterPro" id="IPR051533">
    <property type="entry name" value="WaaL-like"/>
</dbReference>
<sequence>MFFLIWAANFYAVWWSIPRLMYQYSIADRIKLIQNILIFVLVLSGAMHFADLGIVQGRLGGIFANPTIAARLMAITFLLYLVNFIFVNKYSKKTLLIIGLSLVLIIMTKTRASIFATFVGASLIILTAIHLKKSFSRRRIYALLIGVCVVCTLVLHSYDIGFEDMFQKSRKYIRIDKDLTTIYLEARASNWRTGYQDMSKYGLFGMGFMSKFGITDYYYTGSTHPNQNIIPRYNWATTDDPLNMVLSVAKQQGWISSFLYILLLLLILKNTLNVESEIGKFMALAVVLLGLIFGFLDGNWMTSFGDPVDRTSMITIALILSTTNVTKTIKQPQSSLSTIPVRT</sequence>
<reference evidence="7 8" key="1">
    <citation type="submission" date="2020-08" db="EMBL/GenBank/DDBJ databases">
        <title>Bridging the membrane lipid divide: bacteria of the FCB group superphylum have the potential to synthesize archaeal ether lipids.</title>
        <authorList>
            <person name="Villanueva L."/>
            <person name="Von Meijenfeldt F.A.B."/>
            <person name="Westbye A.B."/>
            <person name="Yadav S."/>
            <person name="Hopmans E.C."/>
            <person name="Dutilh B.E."/>
            <person name="Sinninghe Damste J.S."/>
        </authorList>
    </citation>
    <scope>NUCLEOTIDE SEQUENCE [LARGE SCALE GENOMIC DNA]</scope>
    <source>
        <strain evidence="7">NIOZ-UU17</strain>
    </source>
</reference>
<dbReference type="Pfam" id="PF04932">
    <property type="entry name" value="Wzy_C"/>
    <property type="match status" value="1"/>
</dbReference>
<feature type="transmembrane region" description="Helical" evidence="5">
    <location>
        <begin position="93"/>
        <end position="108"/>
    </location>
</feature>
<proteinExistence type="predicted"/>